<organism evidence="2 3">
    <name type="scientific">Halomarina oriensis</name>
    <dbReference type="NCBI Taxonomy" id="671145"/>
    <lineage>
        <taxon>Archaea</taxon>
        <taxon>Methanobacteriati</taxon>
        <taxon>Methanobacteriota</taxon>
        <taxon>Stenosarchaea group</taxon>
        <taxon>Halobacteria</taxon>
        <taxon>Halobacteriales</taxon>
        <taxon>Natronomonadaceae</taxon>
        <taxon>Halomarina</taxon>
    </lineage>
</organism>
<evidence type="ECO:0000256" key="1">
    <source>
        <dbReference type="SAM" id="Phobius"/>
    </source>
</evidence>
<keyword evidence="1" id="KW-0472">Membrane</keyword>
<sequence length="63" mass="6299">MSVARDLTASTRSLAWFTVLLGSGLALLAVGLGGLGYPVGSTPALALWIAGMGVALLATVGRR</sequence>
<accession>A0A6B0GR41</accession>
<dbReference type="EMBL" id="WSZK01000036">
    <property type="protein sequence ID" value="MWG36541.1"/>
    <property type="molecule type" value="Genomic_DNA"/>
</dbReference>
<feature type="transmembrane region" description="Helical" evidence="1">
    <location>
        <begin position="14"/>
        <end position="37"/>
    </location>
</feature>
<keyword evidence="1" id="KW-0812">Transmembrane</keyword>
<keyword evidence="1" id="KW-1133">Transmembrane helix</keyword>
<proteinExistence type="predicted"/>
<evidence type="ECO:0000313" key="2">
    <source>
        <dbReference type="EMBL" id="MWG36541.1"/>
    </source>
</evidence>
<dbReference type="Proteomes" id="UP000451471">
    <property type="component" value="Unassembled WGS sequence"/>
</dbReference>
<dbReference type="RefSeq" id="WP_158206194.1">
    <property type="nucleotide sequence ID" value="NZ_WSZK01000036.1"/>
</dbReference>
<dbReference type="AlphaFoldDB" id="A0A6B0GR41"/>
<feature type="transmembrane region" description="Helical" evidence="1">
    <location>
        <begin position="43"/>
        <end position="61"/>
    </location>
</feature>
<protein>
    <submittedName>
        <fullName evidence="2">Uncharacterized protein</fullName>
    </submittedName>
</protein>
<comment type="caution">
    <text evidence="2">The sequence shown here is derived from an EMBL/GenBank/DDBJ whole genome shotgun (WGS) entry which is preliminary data.</text>
</comment>
<name>A0A6B0GR41_9EURY</name>
<keyword evidence="3" id="KW-1185">Reference proteome</keyword>
<evidence type="ECO:0000313" key="3">
    <source>
        <dbReference type="Proteomes" id="UP000451471"/>
    </source>
</evidence>
<reference evidence="2 3" key="1">
    <citation type="submission" date="2019-12" db="EMBL/GenBank/DDBJ databases">
        <title>Halocatena pleomorpha gen. nov. sp. nov., an extremely halophilic archaeon of family Halobacteriaceae isolated from saltpan soil.</title>
        <authorList>
            <person name="Pal Y."/>
            <person name="Verma A."/>
            <person name="Krishnamurthi S."/>
            <person name="Kumar P."/>
        </authorList>
    </citation>
    <scope>NUCLEOTIDE SEQUENCE [LARGE SCALE GENOMIC DNA]</scope>
    <source>
        <strain evidence="2 3">JCM 16495</strain>
    </source>
</reference>
<gene>
    <name evidence="2" type="ORF">GQS65_18960</name>
</gene>